<dbReference type="PANTHER" id="PTHR11139">
    <property type="entry name" value="ATAXIA TELANGIECTASIA MUTATED ATM -RELATED"/>
    <property type="match status" value="1"/>
</dbReference>
<dbReference type="GO" id="GO:0005524">
    <property type="term" value="F:ATP binding"/>
    <property type="evidence" value="ECO:0007669"/>
    <property type="project" value="UniProtKB-KW"/>
</dbReference>
<evidence type="ECO:0000256" key="5">
    <source>
        <dbReference type="ARBA" id="ARBA00022741"/>
    </source>
</evidence>
<keyword evidence="6" id="KW-0418">Kinase</keyword>
<keyword evidence="8" id="KW-0866">Nonsense-mediated mRNA decay</keyword>
<dbReference type="GO" id="GO:0005634">
    <property type="term" value="C:nucleus"/>
    <property type="evidence" value="ECO:0007669"/>
    <property type="project" value="TreeGrafter"/>
</dbReference>
<evidence type="ECO:0000256" key="7">
    <source>
        <dbReference type="ARBA" id="ARBA00022840"/>
    </source>
</evidence>
<dbReference type="GO" id="GO:0004674">
    <property type="term" value="F:protein serine/threonine kinase activity"/>
    <property type="evidence" value="ECO:0007669"/>
    <property type="project" value="UniProtKB-KW"/>
</dbReference>
<dbReference type="SMART" id="SM01343">
    <property type="entry name" value="FATC"/>
    <property type="match status" value="1"/>
</dbReference>
<evidence type="ECO:0000313" key="16">
    <source>
        <dbReference type="Proteomes" id="UP000078512"/>
    </source>
</evidence>
<feature type="region of interest" description="Disordered" evidence="12">
    <location>
        <begin position="2196"/>
        <end position="2249"/>
    </location>
</feature>
<feature type="domain" description="PI3K/PI4K catalytic" evidence="13">
    <location>
        <begin position="1821"/>
        <end position="2173"/>
    </location>
</feature>
<comment type="catalytic activity">
    <reaction evidence="9">
        <text>L-threonyl-[protein] + ATP = O-phospho-L-threonyl-[protein] + ADP + H(+)</text>
        <dbReference type="Rhea" id="RHEA:46608"/>
        <dbReference type="Rhea" id="RHEA-COMP:11060"/>
        <dbReference type="Rhea" id="RHEA-COMP:11605"/>
        <dbReference type="ChEBI" id="CHEBI:15378"/>
        <dbReference type="ChEBI" id="CHEBI:30013"/>
        <dbReference type="ChEBI" id="CHEBI:30616"/>
        <dbReference type="ChEBI" id="CHEBI:61977"/>
        <dbReference type="ChEBI" id="CHEBI:456216"/>
        <dbReference type="EC" id="2.7.11.1"/>
    </reaction>
</comment>
<feature type="region of interest" description="Disordered" evidence="12">
    <location>
        <begin position="2151"/>
        <end position="2172"/>
    </location>
</feature>
<evidence type="ECO:0000256" key="12">
    <source>
        <dbReference type="SAM" id="MobiDB-lite"/>
    </source>
</evidence>
<evidence type="ECO:0000256" key="9">
    <source>
        <dbReference type="ARBA" id="ARBA00047899"/>
    </source>
</evidence>
<keyword evidence="4" id="KW-0808">Transferase</keyword>
<keyword evidence="11" id="KW-0175">Coiled coil</keyword>
<feature type="compositionally biased region" description="Low complexity" evidence="12">
    <location>
        <begin position="2215"/>
        <end position="2245"/>
    </location>
</feature>
<dbReference type="GO" id="GO:0035556">
    <property type="term" value="P:intracellular signal transduction"/>
    <property type="evidence" value="ECO:0007669"/>
    <property type="project" value="UniProtKB-ARBA"/>
</dbReference>
<sequence>MPDSLASCGKLKQMQTSEEKPAVSKMKSSRRRNHHKHATQAQAQAQANNSTPSFPHQRRQSISQGLRPDHVNRQAVDFQTAEVMLHDAEDTLNKVEDCSRLPPALDILAFLSKQHPAAWQARFGDIVDLLVGWFVDKNTASAVKKQIAELMGSFTVQWLDAADFGQDLLEIFITDIETIMSGEAPNDESDDRKHAVSMETAASLISCFSIISKTLVAHASQAVTRMAHLQERALEMLVLVRKATSSSDTQVNEIILTLSLGNPGSFYNLQPKAIQILVDQFDNLRLDNATWKDKMDSIRKILAVWRPNVHPGVVLEMCHPKTGLMQLRWLLQNKSTRIKDVLESILFSLPDPGQGQEYPASENDHKDIHLQAWSSLIHEIRGIAHELNQESCLAEATDIGTIMKGGSIQHHDRYEESRMLDMRYKEGRYQACRRTGSPEAALLTNFTFDVLLLTQMSRLWPEEASSIFLRLLEILSAVPEIRLTLVVHALREISTSRSHFIPDWIESETGETEDANWDSTTLSVSLKMLGSLTKNWRLLSTSLKNCLISWNADILRAVRAYHEKALPLQWELLKVALSCNLHQLITNAGVDEDEIIRASISTIFENFIGAFGSLNLGPQLLAKIGDRSQDVSPNVRESWQRVLFQSNPFAFAYECYNIQETDITRALKVLVLKSPNSGVFRYPHFSAVLSGLNSSDAKAAQTSNGSTLDIESQPDPDMLQRLFHSCQGKDILAKVNLDGGSDPIATDQVNTFQHSGHLLMYWSLWEAARYCVLSRLRTPYGGPQQTLDALEKQLNALLQSEDKEATGLQRLARLRDFLTLLDRLELQFQNAYHGTALGVIPLTPKPSIVFVRSNKSLWEDWFVRIRSRIVEGAKVTGEYETVIRNGYMLLADHFSTLCRGAVNDILPWLDDFESVLVDLVEALMATNGSDAISGLYVWCRRAIKDMTRQSSSSRSKHSRSERSTQYPRYKNSCLKEGQALALSQISLDWINTAVLQSQSRYEPSTKDAIVIVKGYSDVESPEDVGPPAEFLCQEITNSLSDLYSYQQLQIFMDSIPMEAYADRTLPWSDTSMMQALNDFCADEASHAWKHLEDYYDQENLEQLAPDVFTADRTGLAGRIYLFAAKAYLQSDVQAEDLDRIRQMSLRIVQPPAEFLLSNGVDHANGALLDTLMLNTSAPATLKALREFTEHVAQVPEEMRMHIFNKDLRFWARLDTVVNIAKRHASCKNTAVIKQSNEFKFLLSKVARRSECHEFACSIPRTWEGPLSPEIQLEEAKAAMAKHDYTTALSTSSRILSKVKNSLSAHKDDDQAMAVLQSKIYLKMAKWSRSTKPQLSEGNVEAFEDILDLKHDAPQSPQARIETITATCLQKAIEIGPKYRKSWFALGTHHYKQGWGILDELGSFRFHHPIAIASNDTLKSILGRAGVTNLEEQSKSIFGVFVKHCASGQPFDESTAYDSIRTHVMKIEQVAASEEIVAEIIGSFQTLLQRILESYRLAIHGYFRFLQFAALEFECSQPKAKTTSGEEVENEVSQSAVSDEITATLRLLRLLAKHGGQLYDVFHENLVDINVSPWTNIIPQLFARLDHPEQPVQSLIADLLCKIGLQFPQLIVFHCVVGANSAHNSTCQRRLLRFIGEFLTKSHPELVSQVEHLIRELERITVLWEEIWYKKIMSSISELKNTLQELTEQYQGLDAISGLGLEDKHAVMLDNYQQSVLPLLVPLESLQEAHSVPESNHERWFVSTFKGRIQSTLLALRSPKSWDNLFEGLNLLKEICMDIGKEISGTRILKLSDLSPELSAIQSSQIAIPSPDQGTGVTIQSFDQQVVVIPTKTKPKKLTLLGSDGKRYTYLFKGLEDLHLDERVMQLLRISNGMLQRDKESSIRHLNARHYAVVPLSDNSGMIQWVESTVSIFTIIAKWQHREQMCARWMNDDSSTAPLQAPPRATELYNEKAMLALKKAGLPSNHPRRNWPKSILLDLYHEMASETPADLLEREIWASSPTPAEWWQKSVRFARSTAVMSMIGYVIGLGDRHLDNILIDFTTGDLVHIDYNVCFEKGKRLRIPEIVPFRLSRNMLTSLGVTGVEGNFRIGCEQTMKVMRKNKEILVTLLEAFVYDPLVDWQIDATTGQGGGAQGGAGAGVGNGAGNIVGGGGADVNGGGGDQDSEGQLSSRSLGVVRRLSEESLCSVSSMSIKSTATTDSLSKKWTSSGWEPAESSSSSLFNGQGQKLQQMHQQDQYQQQQQQQQPPLHQRNAYAVNILRRVRHKLEGRDFEAVKKCKVTEQVDRVIQEATNVENLANMYEGWTPWL</sequence>
<evidence type="ECO:0000256" key="11">
    <source>
        <dbReference type="SAM" id="Coils"/>
    </source>
</evidence>
<evidence type="ECO:0000259" key="13">
    <source>
        <dbReference type="PROSITE" id="PS50290"/>
    </source>
</evidence>
<dbReference type="GO" id="GO:0000184">
    <property type="term" value="P:nuclear-transcribed mRNA catabolic process, nonsense-mediated decay"/>
    <property type="evidence" value="ECO:0007669"/>
    <property type="project" value="UniProtKB-KW"/>
</dbReference>
<dbReference type="InterPro" id="IPR031559">
    <property type="entry name" value="SMG1"/>
</dbReference>
<dbReference type="Pfam" id="PF00454">
    <property type="entry name" value="PI3_PI4_kinase"/>
    <property type="match status" value="1"/>
</dbReference>
<dbReference type="InterPro" id="IPR039414">
    <property type="entry name" value="SMG1_PIKKc"/>
</dbReference>
<dbReference type="PROSITE" id="PS50290">
    <property type="entry name" value="PI3_4_KINASE_3"/>
    <property type="match status" value="1"/>
</dbReference>
<dbReference type="Gene3D" id="3.30.1010.10">
    <property type="entry name" value="Phosphatidylinositol 3-kinase Catalytic Subunit, Chain A, domain 4"/>
    <property type="match status" value="1"/>
</dbReference>
<dbReference type="InterPro" id="IPR003152">
    <property type="entry name" value="FATC_dom"/>
</dbReference>
<evidence type="ECO:0000313" key="15">
    <source>
        <dbReference type="EMBL" id="OAQ35612.1"/>
    </source>
</evidence>
<dbReference type="InterPro" id="IPR011009">
    <property type="entry name" value="Kinase-like_dom_sf"/>
</dbReference>
<dbReference type="InterPro" id="IPR050517">
    <property type="entry name" value="DDR_Repair_Kinase"/>
</dbReference>
<dbReference type="SUPFAM" id="SSF56112">
    <property type="entry name" value="Protein kinase-like (PK-like)"/>
    <property type="match status" value="1"/>
</dbReference>
<feature type="domain" description="FATC" evidence="14">
    <location>
        <begin position="2275"/>
        <end position="2307"/>
    </location>
</feature>
<dbReference type="EMBL" id="KV442014">
    <property type="protein sequence ID" value="OAQ35612.1"/>
    <property type="molecule type" value="Genomic_DNA"/>
</dbReference>
<name>A0A197KD33_9FUNG</name>
<evidence type="ECO:0000256" key="1">
    <source>
        <dbReference type="ARBA" id="ARBA00011031"/>
    </source>
</evidence>
<dbReference type="CDD" id="cd05170">
    <property type="entry name" value="PIKKc_SMG1"/>
    <property type="match status" value="1"/>
</dbReference>
<dbReference type="PROSITE" id="PS00916">
    <property type="entry name" value="PI3_4_KINASE_2"/>
    <property type="match status" value="1"/>
</dbReference>
<feature type="compositionally biased region" description="Basic residues" evidence="12">
    <location>
        <begin position="27"/>
        <end position="38"/>
    </location>
</feature>
<dbReference type="OrthoDB" id="381190at2759"/>
<dbReference type="PANTHER" id="PTHR11139:SF71">
    <property type="entry name" value="SERINE_THREONINE-PROTEIN KINASE SMG1"/>
    <property type="match status" value="1"/>
</dbReference>
<proteinExistence type="inferred from homology"/>
<dbReference type="Pfam" id="PF02260">
    <property type="entry name" value="FATC"/>
    <property type="match status" value="1"/>
</dbReference>
<dbReference type="InterPro" id="IPR018936">
    <property type="entry name" value="PI3/4_kinase_CS"/>
</dbReference>
<dbReference type="SUPFAM" id="SSF48371">
    <property type="entry name" value="ARM repeat"/>
    <property type="match status" value="1"/>
</dbReference>
<dbReference type="InterPro" id="IPR016024">
    <property type="entry name" value="ARM-type_fold"/>
</dbReference>
<dbReference type="STRING" id="1314771.A0A197KD33"/>
<feature type="coiled-coil region" evidence="11">
    <location>
        <begin position="1668"/>
        <end position="1695"/>
    </location>
</feature>
<evidence type="ECO:0000256" key="8">
    <source>
        <dbReference type="ARBA" id="ARBA00023161"/>
    </source>
</evidence>
<dbReference type="Pfam" id="PF15785">
    <property type="entry name" value="SMG1"/>
    <property type="match status" value="1"/>
</dbReference>
<evidence type="ECO:0000256" key="4">
    <source>
        <dbReference type="ARBA" id="ARBA00022679"/>
    </source>
</evidence>
<keyword evidence="3" id="KW-0723">Serine/threonine-protein kinase</keyword>
<keyword evidence="7" id="KW-0067">ATP-binding</keyword>
<dbReference type="SMART" id="SM00146">
    <property type="entry name" value="PI3Kc"/>
    <property type="match status" value="1"/>
</dbReference>
<dbReference type="InterPro" id="IPR036940">
    <property type="entry name" value="PI3/4_kinase_cat_sf"/>
</dbReference>
<dbReference type="Gene3D" id="1.10.1070.11">
    <property type="entry name" value="Phosphatidylinositol 3-/4-kinase, catalytic domain"/>
    <property type="match status" value="1"/>
</dbReference>
<keyword evidence="16" id="KW-1185">Reference proteome</keyword>
<dbReference type="PROSITE" id="PS51190">
    <property type="entry name" value="FATC"/>
    <property type="match status" value="1"/>
</dbReference>
<protein>
    <recommendedName>
        <fullName evidence="2">non-specific serine/threonine protein kinase</fullName>
        <ecNumber evidence="2">2.7.11.1</ecNumber>
    </recommendedName>
</protein>
<feature type="compositionally biased region" description="Gly residues" evidence="12">
    <location>
        <begin position="2151"/>
        <end position="2161"/>
    </location>
</feature>
<dbReference type="EC" id="2.7.11.1" evidence="2"/>
<feature type="compositionally biased region" description="Polar residues" evidence="12">
    <location>
        <begin position="48"/>
        <end position="64"/>
    </location>
</feature>
<evidence type="ECO:0000259" key="14">
    <source>
        <dbReference type="PROSITE" id="PS51190"/>
    </source>
</evidence>
<keyword evidence="5" id="KW-0547">Nucleotide-binding</keyword>
<evidence type="ECO:0000256" key="2">
    <source>
        <dbReference type="ARBA" id="ARBA00012513"/>
    </source>
</evidence>
<feature type="region of interest" description="Disordered" evidence="12">
    <location>
        <begin position="1"/>
        <end position="71"/>
    </location>
</feature>
<organism evidence="15 16">
    <name type="scientific">Linnemannia elongata AG-77</name>
    <dbReference type="NCBI Taxonomy" id="1314771"/>
    <lineage>
        <taxon>Eukaryota</taxon>
        <taxon>Fungi</taxon>
        <taxon>Fungi incertae sedis</taxon>
        <taxon>Mucoromycota</taxon>
        <taxon>Mortierellomycotina</taxon>
        <taxon>Mortierellomycetes</taxon>
        <taxon>Mortierellales</taxon>
        <taxon>Mortierellaceae</taxon>
        <taxon>Linnemannia</taxon>
    </lineage>
</organism>
<dbReference type="Proteomes" id="UP000078512">
    <property type="component" value="Unassembled WGS sequence"/>
</dbReference>
<dbReference type="InterPro" id="IPR000403">
    <property type="entry name" value="PI3/4_kinase_cat_dom"/>
</dbReference>
<accession>A0A197KD33</accession>
<gene>
    <name evidence="15" type="ORF">K457DRAFT_132835</name>
</gene>
<evidence type="ECO:0000256" key="3">
    <source>
        <dbReference type="ARBA" id="ARBA00022527"/>
    </source>
</evidence>
<comment type="similarity">
    <text evidence="1">Belongs to the PI3/PI4-kinase family.</text>
</comment>
<comment type="catalytic activity">
    <reaction evidence="10">
        <text>L-seryl-[protein] + ATP = O-phospho-L-seryl-[protein] + ADP + H(+)</text>
        <dbReference type="Rhea" id="RHEA:17989"/>
        <dbReference type="Rhea" id="RHEA-COMP:9863"/>
        <dbReference type="Rhea" id="RHEA-COMP:11604"/>
        <dbReference type="ChEBI" id="CHEBI:15378"/>
        <dbReference type="ChEBI" id="CHEBI:29999"/>
        <dbReference type="ChEBI" id="CHEBI:30616"/>
        <dbReference type="ChEBI" id="CHEBI:83421"/>
        <dbReference type="ChEBI" id="CHEBI:456216"/>
        <dbReference type="EC" id="2.7.11.1"/>
    </reaction>
</comment>
<reference evidence="15 16" key="1">
    <citation type="submission" date="2016-05" db="EMBL/GenBank/DDBJ databases">
        <title>Genome sequencing reveals origins of a unique bacterial endosymbiosis in the earliest lineages of terrestrial Fungi.</title>
        <authorList>
            <consortium name="DOE Joint Genome Institute"/>
            <person name="Uehling J."/>
            <person name="Gryganskyi A."/>
            <person name="Hameed K."/>
            <person name="Tschaplinski T."/>
            <person name="Misztal P."/>
            <person name="Wu S."/>
            <person name="Desiro A."/>
            <person name="Vande Pol N."/>
            <person name="Du Z.-Y."/>
            <person name="Zienkiewicz A."/>
            <person name="Zienkiewicz K."/>
            <person name="Morin E."/>
            <person name="Tisserant E."/>
            <person name="Splivallo R."/>
            <person name="Hainaut M."/>
            <person name="Henrissat B."/>
            <person name="Ohm R."/>
            <person name="Kuo A."/>
            <person name="Yan J."/>
            <person name="Lipzen A."/>
            <person name="Nolan M."/>
            <person name="Labutti K."/>
            <person name="Barry K."/>
            <person name="Goldstein A."/>
            <person name="Labbe J."/>
            <person name="Schadt C."/>
            <person name="Tuskan G."/>
            <person name="Grigoriev I."/>
            <person name="Martin F."/>
            <person name="Vilgalys R."/>
            <person name="Bonito G."/>
        </authorList>
    </citation>
    <scope>NUCLEOTIDE SEQUENCE [LARGE SCALE GENOMIC DNA]</scope>
    <source>
        <strain evidence="15 16">AG-77</strain>
    </source>
</reference>
<feature type="compositionally biased region" description="Polar residues" evidence="12">
    <location>
        <begin position="2196"/>
        <end position="2209"/>
    </location>
</feature>
<evidence type="ECO:0000256" key="6">
    <source>
        <dbReference type="ARBA" id="ARBA00022777"/>
    </source>
</evidence>
<evidence type="ECO:0000256" key="10">
    <source>
        <dbReference type="ARBA" id="ARBA00048679"/>
    </source>
</evidence>